<evidence type="ECO:0000256" key="1">
    <source>
        <dbReference type="SAM" id="MobiDB-lite"/>
    </source>
</evidence>
<keyword evidence="2" id="KW-1133">Transmembrane helix</keyword>
<feature type="compositionally biased region" description="Acidic residues" evidence="1">
    <location>
        <begin position="185"/>
        <end position="199"/>
    </location>
</feature>
<sequence>MAVPWLLWVMPAAVFVSMILLAVVCLKCRNNGPLVSIRQANASEDYMPSTQFRVIHPSQPNTGLNSVHLSTNLLSPYLPSADPGAQRRQRSFTPTETESNPSYENAADGSDYINTESDAEDPGYIMVIPEGDTPQTNQSRASTPSSDVLHDYENVPEKKEDKDYLNVEPMEPMERSTLDLSAQSDTEDDEDDSDDDDEGNYVNIHDGTQTDGPQ</sequence>
<feature type="compositionally biased region" description="Basic and acidic residues" evidence="1">
    <location>
        <begin position="148"/>
        <end position="165"/>
    </location>
</feature>
<organism evidence="3 4">
    <name type="scientific">Zoarces viviparus</name>
    <name type="common">Viviparous eelpout</name>
    <name type="synonym">Blennius viviparus</name>
    <dbReference type="NCBI Taxonomy" id="48416"/>
    <lineage>
        <taxon>Eukaryota</taxon>
        <taxon>Metazoa</taxon>
        <taxon>Chordata</taxon>
        <taxon>Craniata</taxon>
        <taxon>Vertebrata</taxon>
        <taxon>Euteleostomi</taxon>
        <taxon>Actinopterygii</taxon>
        <taxon>Neopterygii</taxon>
        <taxon>Teleostei</taxon>
        <taxon>Neoteleostei</taxon>
        <taxon>Acanthomorphata</taxon>
        <taxon>Eupercaria</taxon>
        <taxon>Perciformes</taxon>
        <taxon>Cottioidei</taxon>
        <taxon>Zoarcales</taxon>
        <taxon>Zoarcidae</taxon>
        <taxon>Zoarcinae</taxon>
        <taxon>Zoarces</taxon>
    </lineage>
</organism>
<feature type="compositionally biased region" description="Polar residues" evidence="1">
    <location>
        <begin position="91"/>
        <end position="103"/>
    </location>
</feature>
<comment type="caution">
    <text evidence="3">The sequence shown here is derived from an EMBL/GenBank/DDBJ whole genome shotgun (WGS) entry which is preliminary data.</text>
</comment>
<feature type="region of interest" description="Disordered" evidence="1">
    <location>
        <begin position="75"/>
        <end position="214"/>
    </location>
</feature>
<evidence type="ECO:0008006" key="5">
    <source>
        <dbReference type="Google" id="ProtNLM"/>
    </source>
</evidence>
<gene>
    <name evidence="3" type="ORF">VZT92_006927</name>
</gene>
<keyword evidence="2" id="KW-0472">Membrane</keyword>
<dbReference type="Proteomes" id="UP001488805">
    <property type="component" value="Unassembled WGS sequence"/>
</dbReference>
<name>A0AAW1FIB7_ZOAVI</name>
<accession>A0AAW1FIB7</accession>
<proteinExistence type="predicted"/>
<feature type="compositionally biased region" description="Polar residues" evidence="1">
    <location>
        <begin position="133"/>
        <end position="146"/>
    </location>
</feature>
<feature type="transmembrane region" description="Helical" evidence="2">
    <location>
        <begin position="6"/>
        <end position="26"/>
    </location>
</feature>
<evidence type="ECO:0000313" key="4">
    <source>
        <dbReference type="Proteomes" id="UP001488805"/>
    </source>
</evidence>
<evidence type="ECO:0000256" key="2">
    <source>
        <dbReference type="SAM" id="Phobius"/>
    </source>
</evidence>
<keyword evidence="2" id="KW-0812">Transmembrane</keyword>
<protein>
    <recommendedName>
        <fullName evidence="5">Linker for activation of T-cells family member 1</fullName>
    </recommendedName>
</protein>
<keyword evidence="4" id="KW-1185">Reference proteome</keyword>
<reference evidence="3 4" key="1">
    <citation type="journal article" date="2024" name="Genome Biol. Evol.">
        <title>Chromosome-level genome assembly of the viviparous eelpout Zoarces viviparus.</title>
        <authorList>
            <person name="Fuhrmann N."/>
            <person name="Brasseur M.V."/>
            <person name="Bakowski C.E."/>
            <person name="Podsiadlowski L."/>
            <person name="Prost S."/>
            <person name="Krehenwinkel H."/>
            <person name="Mayer C."/>
        </authorList>
    </citation>
    <scope>NUCLEOTIDE SEQUENCE [LARGE SCALE GENOMIC DNA]</scope>
    <source>
        <strain evidence="3">NO-MEL_2022_Ind0_liver</strain>
    </source>
</reference>
<dbReference type="AlphaFoldDB" id="A0AAW1FIB7"/>
<evidence type="ECO:0000313" key="3">
    <source>
        <dbReference type="EMBL" id="KAK9534485.1"/>
    </source>
</evidence>
<dbReference type="EMBL" id="JBCEZU010000056">
    <property type="protein sequence ID" value="KAK9534485.1"/>
    <property type="molecule type" value="Genomic_DNA"/>
</dbReference>